<dbReference type="HOGENOM" id="CLU_159738_4_0_2"/>
<name>D2S0M0_HALTV</name>
<dbReference type="InterPro" id="IPR040624">
    <property type="entry name" value="HalOD1"/>
</dbReference>
<evidence type="ECO:0000313" key="3">
    <source>
        <dbReference type="Proteomes" id="UP000001903"/>
    </source>
</evidence>
<dbReference type="OrthoDB" id="199137at2157"/>
<evidence type="ECO:0000313" key="2">
    <source>
        <dbReference type="EMBL" id="ADB62917.1"/>
    </source>
</evidence>
<dbReference type="AlphaFoldDB" id="D2S0M0"/>
<organism evidence="2 3">
    <name type="scientific">Haloterrigena turkmenica (strain ATCC 51198 / DSM 5511 / JCM 9101 / NCIMB 13204 / VKM B-1734 / 4k)</name>
    <name type="common">Halococcus turkmenicus</name>
    <dbReference type="NCBI Taxonomy" id="543526"/>
    <lineage>
        <taxon>Archaea</taxon>
        <taxon>Methanobacteriati</taxon>
        <taxon>Methanobacteriota</taxon>
        <taxon>Stenosarchaea group</taxon>
        <taxon>Halobacteria</taxon>
        <taxon>Halobacteriales</taxon>
        <taxon>Natrialbaceae</taxon>
        <taxon>Haloterrigena</taxon>
    </lineage>
</organism>
<geneLocation type="plasmid" evidence="2 3">
    <name>pHTUR01</name>
</geneLocation>
<dbReference type="KEGG" id="htu:Htur_4082"/>
<keyword evidence="2" id="KW-0614">Plasmid</keyword>
<dbReference type="EMBL" id="CP001861">
    <property type="protein sequence ID" value="ADB62917.1"/>
    <property type="molecule type" value="Genomic_DNA"/>
</dbReference>
<dbReference type="Proteomes" id="UP000001903">
    <property type="component" value="Plasmid pHTUR01"/>
</dbReference>
<reference evidence="2 3" key="1">
    <citation type="journal article" date="2010" name="Stand. Genomic Sci.">
        <title>Complete genome sequence of Haloterrigena turkmenica type strain (4k).</title>
        <authorList>
            <person name="Saunders E."/>
            <person name="Tindall B.J."/>
            <person name="Fahnrich R."/>
            <person name="Lapidus A."/>
            <person name="Copeland A."/>
            <person name="Del Rio T.G."/>
            <person name="Lucas S."/>
            <person name="Chen F."/>
            <person name="Tice H."/>
            <person name="Cheng J.F."/>
            <person name="Han C."/>
            <person name="Detter J.C."/>
            <person name="Bruce D."/>
            <person name="Goodwin L."/>
            <person name="Chain P."/>
            <person name="Pitluck S."/>
            <person name="Pati A."/>
            <person name="Ivanova N."/>
            <person name="Mavromatis K."/>
            <person name="Chen A."/>
            <person name="Palaniappan K."/>
            <person name="Land M."/>
            <person name="Hauser L."/>
            <person name="Chang Y.J."/>
            <person name="Jeffries C.D."/>
            <person name="Brettin T."/>
            <person name="Rohde M."/>
            <person name="Goker M."/>
            <person name="Bristow J."/>
            <person name="Eisen J.A."/>
            <person name="Markowitz V."/>
            <person name="Hugenholtz P."/>
            <person name="Klenk H.P."/>
            <person name="Kyrpides N.C."/>
        </authorList>
    </citation>
    <scope>NUCLEOTIDE SEQUENCE [LARGE SCALE GENOMIC DNA]</scope>
    <source>
        <strain evidence="3">ATCC 51198 / DSM 5511 / JCM 9101 / NCIMB 13204 / VKM B-1734 / 4k</strain>
    </source>
</reference>
<feature type="domain" description="Halobacterial output" evidence="1">
    <location>
        <begin position="28"/>
        <end position="100"/>
    </location>
</feature>
<proteinExistence type="predicted"/>
<dbReference type="Pfam" id="PF18545">
    <property type="entry name" value="HalOD1"/>
    <property type="match status" value="1"/>
</dbReference>
<dbReference type="RefSeq" id="WP_012945161.1">
    <property type="nucleotide sequence ID" value="NC_013744.1"/>
</dbReference>
<dbReference type="GeneID" id="8744710"/>
<gene>
    <name evidence="2" type="ordered locus">Htur_4082</name>
</gene>
<keyword evidence="3" id="KW-1185">Reference proteome</keyword>
<evidence type="ECO:0000259" key="1">
    <source>
        <dbReference type="Pfam" id="PF18545"/>
    </source>
</evidence>
<sequence length="113" mass="12591">MSIPSSVEDGIFYDTTTDTFHARFNPEQTNPSKAVILALAEVTRTDLSKMEPLFSEIDPNALDTILGSHLSETATEARKVTFQYQNHLVFVTGSGTLTVFPEVQEQTLKERRA</sequence>
<protein>
    <recommendedName>
        <fullName evidence="1">Halobacterial output domain-containing protein</fullName>
    </recommendedName>
</protein>
<accession>D2S0M0</accession>